<evidence type="ECO:0000313" key="1">
    <source>
        <dbReference type="EMBL" id="QDG53637.1"/>
    </source>
</evidence>
<evidence type="ECO:0000313" key="2">
    <source>
        <dbReference type="Proteomes" id="UP000315995"/>
    </source>
</evidence>
<dbReference type="Proteomes" id="UP000315995">
    <property type="component" value="Chromosome"/>
</dbReference>
<gene>
    <name evidence="1" type="ORF">FIV42_23690</name>
</gene>
<reference evidence="1 2" key="1">
    <citation type="submission" date="2019-06" db="EMBL/GenBank/DDBJ databases">
        <title>Persicimonas caeni gen. nov., sp. nov., a predatory bacterium isolated from solar saltern.</title>
        <authorList>
            <person name="Wang S."/>
        </authorList>
    </citation>
    <scope>NUCLEOTIDE SEQUENCE [LARGE SCALE GENOMIC DNA]</scope>
    <source>
        <strain evidence="1 2">YN101</strain>
    </source>
</reference>
<accession>A0A5B8YC90</accession>
<keyword evidence="2" id="KW-1185">Reference proteome</keyword>
<organism evidence="1 2">
    <name type="scientific">Persicimonas caeni</name>
    <dbReference type="NCBI Taxonomy" id="2292766"/>
    <lineage>
        <taxon>Bacteria</taxon>
        <taxon>Deltaproteobacteria</taxon>
        <taxon>Bradymonadales</taxon>
        <taxon>Bradymonadaceae</taxon>
        <taxon>Persicimonas</taxon>
    </lineage>
</organism>
<dbReference type="RefSeq" id="WP_141200091.1">
    <property type="nucleotide sequence ID" value="NZ_CP041186.1"/>
</dbReference>
<dbReference type="EMBL" id="CP041186">
    <property type="protein sequence ID" value="QDG53637.1"/>
    <property type="molecule type" value="Genomic_DNA"/>
</dbReference>
<name>A0A4Y6Q062_PERCE</name>
<protein>
    <submittedName>
        <fullName evidence="1">Uncharacterized protein</fullName>
    </submittedName>
</protein>
<proteinExistence type="predicted"/>
<dbReference type="AlphaFoldDB" id="A0A4Y6Q062"/>
<accession>A0A4Y6Q062</accession>
<sequence length="136" mass="15210">MTMLTFDTPTTLSEIQKERWQRGGQTISNLLAGEVLNEATMHACDEQDQWWELVVSGDNGSATIGGPRQVSFDEPPADCWRLEVVLEAPVDFGTFVQLALRFPDATIYLPEVALHKGECRSIQQQADLDLVTIFEI</sequence>